<dbReference type="OrthoDB" id="5297016at2759"/>
<dbReference type="RefSeq" id="XP_013020324.1">
    <property type="nucleotide sequence ID" value="XM_013164870.1"/>
</dbReference>
<accession>S9RC61</accession>
<sequence>MNEDSHMRGDSTPVNDEGVYRNVYNIPPPRQENTVELSRYLNDFKIALNKKNYIRRKHYLEQDLERNILKAREMNSVNEREYQNVDADLQSDLRDLENLHIIESRLDHCRNAEQSNDSQPPQWFVSFLSDPNNIFYSLNRSMEQRMLTMEQRLMTMEQRLMTMEQRQNVRFDGIDRRLDGIDRRLDGVDRRLDGVDRRLDGVEVKLNKQEYQNRRLYNIQMRSQGRLVDVVPFLNGEEPDPDLPRICSVEDINGLTRAQCTRYLEGYGIRYGPNETIKLKERLRDAVGLESLGDNQFRFTGIV</sequence>
<dbReference type="AlphaFoldDB" id="S9RC61"/>
<dbReference type="GeneID" id="25030897"/>
<organism evidence="5 6">
    <name type="scientific">Schizosaccharomyces octosporus (strain yFS286)</name>
    <name type="common">Fission yeast</name>
    <name type="synonym">Octosporomyces octosporus</name>
    <dbReference type="NCBI Taxonomy" id="483514"/>
    <lineage>
        <taxon>Eukaryota</taxon>
        <taxon>Fungi</taxon>
        <taxon>Dikarya</taxon>
        <taxon>Ascomycota</taxon>
        <taxon>Taphrinomycotina</taxon>
        <taxon>Schizosaccharomycetes</taxon>
        <taxon>Schizosaccharomycetales</taxon>
        <taxon>Schizosaccharomycetaceae</taxon>
        <taxon>Schizosaccharomyces</taxon>
    </lineage>
</organism>
<evidence type="ECO:0000313" key="6">
    <source>
        <dbReference type="Proteomes" id="UP000016088"/>
    </source>
</evidence>
<gene>
    <name evidence="5" type="ORF">SOCG_01918</name>
</gene>
<comment type="similarity">
    <text evidence="1">Belongs to the UPF0612 family.</text>
</comment>
<evidence type="ECO:0000256" key="3">
    <source>
        <dbReference type="SAM" id="MobiDB-lite"/>
    </source>
</evidence>
<evidence type="ECO:0000256" key="1">
    <source>
        <dbReference type="ARBA" id="ARBA00005788"/>
    </source>
</evidence>
<keyword evidence="6" id="KW-1185">Reference proteome</keyword>
<dbReference type="HOGENOM" id="CLU_084289_0_0_1"/>
<evidence type="ECO:0000313" key="5">
    <source>
        <dbReference type="EMBL" id="EPX71704.1"/>
    </source>
</evidence>
<dbReference type="SUPFAM" id="SSF57997">
    <property type="entry name" value="Tropomyosin"/>
    <property type="match status" value="1"/>
</dbReference>
<dbReference type="Pfam" id="PF08593">
    <property type="entry name" value="Mug135_C"/>
    <property type="match status" value="1"/>
</dbReference>
<evidence type="ECO:0000256" key="2">
    <source>
        <dbReference type="SAM" id="Coils"/>
    </source>
</evidence>
<dbReference type="Proteomes" id="UP000016088">
    <property type="component" value="Unassembled WGS sequence"/>
</dbReference>
<feature type="region of interest" description="Disordered" evidence="3">
    <location>
        <begin position="1"/>
        <end position="26"/>
    </location>
</feature>
<reference evidence="5 6" key="1">
    <citation type="journal article" date="2011" name="Science">
        <title>Comparative functional genomics of the fission yeasts.</title>
        <authorList>
            <person name="Rhind N."/>
            <person name="Chen Z."/>
            <person name="Yassour M."/>
            <person name="Thompson D.A."/>
            <person name="Haas B.J."/>
            <person name="Habib N."/>
            <person name="Wapinski I."/>
            <person name="Roy S."/>
            <person name="Lin M.F."/>
            <person name="Heiman D.I."/>
            <person name="Young S.K."/>
            <person name="Furuya K."/>
            <person name="Guo Y."/>
            <person name="Pidoux A."/>
            <person name="Chen H.M."/>
            <person name="Robbertse B."/>
            <person name="Goldberg J.M."/>
            <person name="Aoki K."/>
            <person name="Bayne E.H."/>
            <person name="Berlin A.M."/>
            <person name="Desjardins C.A."/>
            <person name="Dobbs E."/>
            <person name="Dukaj L."/>
            <person name="Fan L."/>
            <person name="FitzGerald M.G."/>
            <person name="French C."/>
            <person name="Gujja S."/>
            <person name="Hansen K."/>
            <person name="Keifenheim D."/>
            <person name="Levin J.Z."/>
            <person name="Mosher R.A."/>
            <person name="Mueller C.A."/>
            <person name="Pfiffner J."/>
            <person name="Priest M."/>
            <person name="Russ C."/>
            <person name="Smialowska A."/>
            <person name="Swoboda P."/>
            <person name="Sykes S.M."/>
            <person name="Vaughn M."/>
            <person name="Vengrova S."/>
            <person name="Yoder R."/>
            <person name="Zeng Q."/>
            <person name="Allshire R."/>
            <person name="Baulcombe D."/>
            <person name="Birren B.W."/>
            <person name="Brown W."/>
            <person name="Ekwall K."/>
            <person name="Kellis M."/>
            <person name="Leatherwood J."/>
            <person name="Levin H."/>
            <person name="Margalit H."/>
            <person name="Martienssen R."/>
            <person name="Nieduszynski C.A."/>
            <person name="Spatafora J.W."/>
            <person name="Friedman N."/>
            <person name="Dalgaard J.Z."/>
            <person name="Baumann P."/>
            <person name="Niki H."/>
            <person name="Regev A."/>
            <person name="Nusbaum C."/>
        </authorList>
    </citation>
    <scope>NUCLEOTIDE SEQUENCE [LARGE SCALE GENOMIC DNA]</scope>
    <source>
        <strain evidence="6">yFS286</strain>
    </source>
</reference>
<evidence type="ECO:0000259" key="4">
    <source>
        <dbReference type="Pfam" id="PF08593"/>
    </source>
</evidence>
<feature type="domain" description="Mug135-like C-terminal" evidence="4">
    <location>
        <begin position="217"/>
        <end position="289"/>
    </location>
</feature>
<feature type="coiled-coil region" evidence="2">
    <location>
        <begin position="139"/>
        <end position="166"/>
    </location>
</feature>
<name>S9RC61_SCHOY</name>
<dbReference type="VEuPathDB" id="FungiDB:SOCG_01918"/>
<dbReference type="Gene3D" id="3.90.20.10">
    <property type="match status" value="1"/>
</dbReference>
<dbReference type="EMBL" id="KE503208">
    <property type="protein sequence ID" value="EPX71704.1"/>
    <property type="molecule type" value="Genomic_DNA"/>
</dbReference>
<protein>
    <submittedName>
        <fullName evidence="5">Cell surface glycoprotein</fullName>
    </submittedName>
</protein>
<keyword evidence="2" id="KW-0175">Coiled coil</keyword>
<proteinExistence type="inferred from homology"/>
<dbReference type="InterPro" id="IPR013902">
    <property type="entry name" value="Mug135-like_C"/>
</dbReference>